<dbReference type="InterPro" id="IPR042122">
    <property type="entry name" value="Ser_AcTrfase_N_sf"/>
</dbReference>
<dbReference type="Gene3D" id="2.160.10.10">
    <property type="entry name" value="Hexapeptide repeat proteins"/>
    <property type="match status" value="1"/>
</dbReference>
<keyword evidence="3" id="KW-0028">Amino-acid biosynthesis</keyword>
<keyword evidence="5" id="KW-0012">Acyltransferase</keyword>
<dbReference type="SUPFAM" id="SSF51161">
    <property type="entry name" value="Trimeric LpxA-like enzymes"/>
    <property type="match status" value="1"/>
</dbReference>
<comment type="caution">
    <text evidence="7">The sequence shown here is derived from an EMBL/GenBank/DDBJ whole genome shotgun (WGS) entry which is preliminary data.</text>
</comment>
<evidence type="ECO:0000256" key="3">
    <source>
        <dbReference type="ARBA" id="ARBA00022605"/>
    </source>
</evidence>
<dbReference type="AlphaFoldDB" id="A0A9D1TNZ8"/>
<dbReference type="InterPro" id="IPR001451">
    <property type="entry name" value="Hexapep"/>
</dbReference>
<evidence type="ECO:0000256" key="6">
    <source>
        <dbReference type="ARBA" id="ARBA00049486"/>
    </source>
</evidence>
<comment type="similarity">
    <text evidence="1">Belongs to the transferase hexapeptide repeat family.</text>
</comment>
<dbReference type="PANTHER" id="PTHR42811">
    <property type="entry name" value="SERINE ACETYLTRANSFERASE"/>
    <property type="match status" value="1"/>
</dbReference>
<dbReference type="InterPro" id="IPR053376">
    <property type="entry name" value="Serine_acetyltransferase"/>
</dbReference>
<evidence type="ECO:0000256" key="4">
    <source>
        <dbReference type="ARBA" id="ARBA00022679"/>
    </source>
</evidence>
<organism evidence="7 8">
    <name type="scientific">Candidatus Ornithospirochaeta avicola</name>
    <dbReference type="NCBI Taxonomy" id="2840896"/>
    <lineage>
        <taxon>Bacteria</taxon>
        <taxon>Pseudomonadati</taxon>
        <taxon>Spirochaetota</taxon>
        <taxon>Spirochaetia</taxon>
        <taxon>Spirochaetales</taxon>
        <taxon>Spirochaetaceae</taxon>
        <taxon>Spirochaetaceae incertae sedis</taxon>
        <taxon>Candidatus Ornithospirochaeta</taxon>
    </lineage>
</organism>
<dbReference type="EC" id="2.3.1.30" evidence="2"/>
<dbReference type="InterPro" id="IPR045304">
    <property type="entry name" value="LbH_SAT"/>
</dbReference>
<gene>
    <name evidence="7" type="ORF">IAB12_07110</name>
</gene>
<evidence type="ECO:0000313" key="7">
    <source>
        <dbReference type="EMBL" id="HIV99526.1"/>
    </source>
</evidence>
<dbReference type="CDD" id="cd03354">
    <property type="entry name" value="LbH_SAT"/>
    <property type="match status" value="1"/>
</dbReference>
<accession>A0A9D1TNZ8</accession>
<name>A0A9D1TNZ8_9SPIO</name>
<reference evidence="7" key="1">
    <citation type="journal article" date="2021" name="PeerJ">
        <title>Extensive microbial diversity within the chicken gut microbiome revealed by metagenomics and culture.</title>
        <authorList>
            <person name="Gilroy R."/>
            <person name="Ravi A."/>
            <person name="Getino M."/>
            <person name="Pursley I."/>
            <person name="Horton D.L."/>
            <person name="Alikhan N.F."/>
            <person name="Baker D."/>
            <person name="Gharbi K."/>
            <person name="Hall N."/>
            <person name="Watson M."/>
            <person name="Adriaenssens E.M."/>
            <person name="Foster-Nyarko E."/>
            <person name="Jarju S."/>
            <person name="Secka A."/>
            <person name="Antonio M."/>
            <person name="Oren A."/>
            <person name="Chaudhuri R.R."/>
            <person name="La Ragione R."/>
            <person name="Hildebrand F."/>
            <person name="Pallen M.J."/>
        </authorList>
    </citation>
    <scope>NUCLEOTIDE SEQUENCE</scope>
    <source>
        <strain evidence="7">Gambia11-129</strain>
    </source>
</reference>
<dbReference type="EMBL" id="DXHU01000023">
    <property type="protein sequence ID" value="HIV99526.1"/>
    <property type="molecule type" value="Genomic_DNA"/>
</dbReference>
<dbReference type="GO" id="GO:0009001">
    <property type="term" value="F:serine O-acetyltransferase activity"/>
    <property type="evidence" value="ECO:0007669"/>
    <property type="project" value="UniProtKB-EC"/>
</dbReference>
<dbReference type="Proteomes" id="UP000823936">
    <property type="component" value="Unassembled WGS sequence"/>
</dbReference>
<dbReference type="Gene3D" id="1.10.3130.10">
    <property type="entry name" value="serine acetyltransferase, domain 1"/>
    <property type="match status" value="1"/>
</dbReference>
<dbReference type="GO" id="GO:0008652">
    <property type="term" value="P:amino acid biosynthetic process"/>
    <property type="evidence" value="ECO:0007669"/>
    <property type="project" value="UniProtKB-KW"/>
</dbReference>
<evidence type="ECO:0000256" key="1">
    <source>
        <dbReference type="ARBA" id="ARBA00007274"/>
    </source>
</evidence>
<comment type="catalytic activity">
    <reaction evidence="6">
        <text>L-serine + acetyl-CoA = O-acetyl-L-serine + CoA</text>
        <dbReference type="Rhea" id="RHEA:24560"/>
        <dbReference type="ChEBI" id="CHEBI:33384"/>
        <dbReference type="ChEBI" id="CHEBI:57287"/>
        <dbReference type="ChEBI" id="CHEBI:57288"/>
        <dbReference type="ChEBI" id="CHEBI:58340"/>
        <dbReference type="EC" id="2.3.1.30"/>
    </reaction>
</comment>
<evidence type="ECO:0000313" key="8">
    <source>
        <dbReference type="Proteomes" id="UP000823936"/>
    </source>
</evidence>
<proteinExistence type="inferred from homology"/>
<dbReference type="InterPro" id="IPR011004">
    <property type="entry name" value="Trimer_LpxA-like_sf"/>
</dbReference>
<evidence type="ECO:0000256" key="5">
    <source>
        <dbReference type="ARBA" id="ARBA00023315"/>
    </source>
</evidence>
<evidence type="ECO:0000256" key="2">
    <source>
        <dbReference type="ARBA" id="ARBA00013266"/>
    </source>
</evidence>
<sequence length="300" mass="33152">MYYSCDKFIPSYIDSFNRNKRNTENKRGLVLPKMEDIESLENEVFALFFPGLSGGETRSKLISIISYHMENVTRLLADSVFLALSYEDKGESSSSALEEKTVKIVDAVASKLKDIRADLKLDAESGFNGDPASKSIHEIILSYPSMIALSAYRVAHELYELSVPLIPRMMSEIVHRKTGIDIHPGAKIGKSFFIDHGTGVVIGETAVIGDNVKIYQGVTLGALSFKKDSCGALIKGIKRHPTVEDNVTIYSNTSILGDVRIGHNSIIGTSVRITTDIPAYSLVTAPRPDIRIRDIREKRD</sequence>
<dbReference type="Pfam" id="PF00132">
    <property type="entry name" value="Hexapep"/>
    <property type="match status" value="1"/>
</dbReference>
<dbReference type="NCBIfam" id="NF041874">
    <property type="entry name" value="EPS_EpsC"/>
    <property type="match status" value="1"/>
</dbReference>
<protein>
    <recommendedName>
        <fullName evidence="2">serine O-acetyltransferase</fullName>
        <ecNumber evidence="2">2.3.1.30</ecNumber>
    </recommendedName>
</protein>
<keyword evidence="4" id="KW-0808">Transferase</keyword>
<reference evidence="7" key="2">
    <citation type="submission" date="2021-04" db="EMBL/GenBank/DDBJ databases">
        <authorList>
            <person name="Gilroy R."/>
        </authorList>
    </citation>
    <scope>NUCLEOTIDE SEQUENCE</scope>
    <source>
        <strain evidence="7">Gambia11-129</strain>
    </source>
</reference>